<comment type="caution">
    <text evidence="1">The sequence shown here is derived from an EMBL/GenBank/DDBJ whole genome shotgun (WGS) entry which is preliminary data.</text>
</comment>
<dbReference type="Gene3D" id="1.20.58.60">
    <property type="match status" value="1"/>
</dbReference>
<sequence length="88" mass="9892">MIAFNWLSQILQAGILGQRETFSQLQSTARDLRIQPAVTKAAKNIGETQRLLTEVKTGWERLRTTTKERQAGLESALNEVSGFIKMES</sequence>
<organism evidence="1 2">
    <name type="scientific">Protopolystoma xenopodis</name>
    <dbReference type="NCBI Taxonomy" id="117903"/>
    <lineage>
        <taxon>Eukaryota</taxon>
        <taxon>Metazoa</taxon>
        <taxon>Spiralia</taxon>
        <taxon>Lophotrochozoa</taxon>
        <taxon>Platyhelminthes</taxon>
        <taxon>Monogenea</taxon>
        <taxon>Polyopisthocotylea</taxon>
        <taxon>Polystomatidea</taxon>
        <taxon>Polystomatidae</taxon>
        <taxon>Protopolystoma</taxon>
    </lineage>
</organism>
<evidence type="ECO:0000313" key="2">
    <source>
        <dbReference type="Proteomes" id="UP000784294"/>
    </source>
</evidence>
<evidence type="ECO:0000313" key="1">
    <source>
        <dbReference type="EMBL" id="VEL21031.1"/>
    </source>
</evidence>
<dbReference type="EMBL" id="CAAALY010049209">
    <property type="protein sequence ID" value="VEL21031.1"/>
    <property type="molecule type" value="Genomic_DNA"/>
</dbReference>
<reference evidence="1" key="1">
    <citation type="submission" date="2018-11" db="EMBL/GenBank/DDBJ databases">
        <authorList>
            <consortium name="Pathogen Informatics"/>
        </authorList>
    </citation>
    <scope>NUCLEOTIDE SEQUENCE</scope>
</reference>
<name>A0A3S5FDU0_9PLAT</name>
<accession>A0A3S5FDU0</accession>
<dbReference type="SUPFAM" id="SSF46966">
    <property type="entry name" value="Spectrin repeat"/>
    <property type="match status" value="1"/>
</dbReference>
<protein>
    <submittedName>
        <fullName evidence="1">Uncharacterized protein</fullName>
    </submittedName>
</protein>
<proteinExistence type="predicted"/>
<gene>
    <name evidence="1" type="ORF">PXEA_LOCUS14471</name>
</gene>
<dbReference type="AlphaFoldDB" id="A0A3S5FDU0"/>
<dbReference type="Proteomes" id="UP000784294">
    <property type="component" value="Unassembled WGS sequence"/>
</dbReference>
<keyword evidence="2" id="KW-1185">Reference proteome</keyword>